<accession>A0A512JME3</accession>
<dbReference type="RefSeq" id="WP_147047585.1">
    <property type="nucleotide sequence ID" value="NZ_BJZV01000016.1"/>
</dbReference>
<reference evidence="8 9" key="1">
    <citation type="submission" date="2019-07" db="EMBL/GenBank/DDBJ databases">
        <title>Whole genome shotgun sequence of Methylobacterium gnaphalii NBRC 107716.</title>
        <authorList>
            <person name="Hosoyama A."/>
            <person name="Uohara A."/>
            <person name="Ohji S."/>
            <person name="Ichikawa N."/>
        </authorList>
    </citation>
    <scope>NUCLEOTIDE SEQUENCE [LARGE SCALE GENOMIC DNA]</scope>
    <source>
        <strain evidence="8 9">NBRC 107716</strain>
    </source>
</reference>
<evidence type="ECO:0000256" key="3">
    <source>
        <dbReference type="PROSITE-ProRule" id="PRU00284"/>
    </source>
</evidence>
<proteinExistence type="inferred from homology"/>
<gene>
    <name evidence="8" type="ORF">MGN01_29820</name>
</gene>
<dbReference type="Pfam" id="PF00015">
    <property type="entry name" value="MCPsignal"/>
    <property type="match status" value="1"/>
</dbReference>
<keyword evidence="4" id="KW-0472">Membrane</keyword>
<keyword evidence="4" id="KW-0812">Transmembrane</keyword>
<name>A0A512JME3_9HYPH</name>
<feature type="signal peptide" evidence="5">
    <location>
        <begin position="1"/>
        <end position="23"/>
    </location>
</feature>
<dbReference type="PANTHER" id="PTHR32089:SF112">
    <property type="entry name" value="LYSOZYME-LIKE PROTEIN-RELATED"/>
    <property type="match status" value="1"/>
</dbReference>
<dbReference type="Pfam" id="PF12729">
    <property type="entry name" value="4HB_MCP_1"/>
    <property type="match status" value="1"/>
</dbReference>
<dbReference type="AlphaFoldDB" id="A0A512JME3"/>
<evidence type="ECO:0000259" key="6">
    <source>
        <dbReference type="PROSITE" id="PS50111"/>
    </source>
</evidence>
<comment type="caution">
    <text evidence="8">The sequence shown here is derived from an EMBL/GenBank/DDBJ whole genome shotgun (WGS) entry which is preliminary data.</text>
</comment>
<evidence type="ECO:0000313" key="9">
    <source>
        <dbReference type="Proteomes" id="UP000321750"/>
    </source>
</evidence>
<evidence type="ECO:0000259" key="7">
    <source>
        <dbReference type="PROSITE" id="PS50885"/>
    </source>
</evidence>
<dbReference type="Gene3D" id="1.10.287.950">
    <property type="entry name" value="Methyl-accepting chemotaxis protein"/>
    <property type="match status" value="1"/>
</dbReference>
<dbReference type="InterPro" id="IPR004089">
    <property type="entry name" value="MCPsignal_dom"/>
</dbReference>
<evidence type="ECO:0000313" key="8">
    <source>
        <dbReference type="EMBL" id="GEP11137.1"/>
    </source>
</evidence>
<feature type="domain" description="HAMP" evidence="7">
    <location>
        <begin position="213"/>
        <end position="266"/>
    </location>
</feature>
<dbReference type="PROSITE" id="PS50111">
    <property type="entry name" value="CHEMOTAXIS_TRANSDUC_2"/>
    <property type="match status" value="1"/>
</dbReference>
<dbReference type="SMART" id="SM00283">
    <property type="entry name" value="MA"/>
    <property type="match status" value="1"/>
</dbReference>
<dbReference type="SMART" id="SM00304">
    <property type="entry name" value="HAMP"/>
    <property type="match status" value="1"/>
</dbReference>
<feature type="transmembrane region" description="Helical" evidence="4">
    <location>
        <begin position="191"/>
        <end position="213"/>
    </location>
</feature>
<dbReference type="OrthoDB" id="3289104at2"/>
<dbReference type="InterPro" id="IPR024478">
    <property type="entry name" value="HlyB_4HB_MCP"/>
</dbReference>
<dbReference type="EMBL" id="BJZV01000016">
    <property type="protein sequence ID" value="GEP11137.1"/>
    <property type="molecule type" value="Genomic_DNA"/>
</dbReference>
<feature type="domain" description="Methyl-accepting transducer" evidence="6">
    <location>
        <begin position="307"/>
        <end position="543"/>
    </location>
</feature>
<dbReference type="SUPFAM" id="SSF58104">
    <property type="entry name" value="Methyl-accepting chemotaxis protein (MCP) signaling domain"/>
    <property type="match status" value="1"/>
</dbReference>
<keyword evidence="9" id="KW-1185">Reference proteome</keyword>
<dbReference type="PROSITE" id="PS50885">
    <property type="entry name" value="HAMP"/>
    <property type="match status" value="1"/>
</dbReference>
<organism evidence="8 9">
    <name type="scientific">Methylobacterium gnaphalii</name>
    <dbReference type="NCBI Taxonomy" id="1010610"/>
    <lineage>
        <taxon>Bacteria</taxon>
        <taxon>Pseudomonadati</taxon>
        <taxon>Pseudomonadota</taxon>
        <taxon>Alphaproteobacteria</taxon>
        <taxon>Hyphomicrobiales</taxon>
        <taxon>Methylobacteriaceae</taxon>
        <taxon>Methylobacterium</taxon>
    </lineage>
</organism>
<dbReference type="Gene3D" id="1.10.8.500">
    <property type="entry name" value="HAMP domain in histidine kinase"/>
    <property type="match status" value="1"/>
</dbReference>
<dbReference type="GO" id="GO:0006935">
    <property type="term" value="P:chemotaxis"/>
    <property type="evidence" value="ECO:0007669"/>
    <property type="project" value="InterPro"/>
</dbReference>
<dbReference type="Pfam" id="PF00672">
    <property type="entry name" value="HAMP"/>
    <property type="match status" value="1"/>
</dbReference>
<sequence>MRLHLSIKTVLASAFSLLAVVSAGQGALSVAKVSAIRQGVNEIDTNWLPSVVAINNIKSAAEEVRIKQLHLVAFSNSPTQRAENEAQFATALGSIAKARKVYEPMIANSEERALYDEFKTLWTRFEEIARKASQLVASSRQADALTLMSNSTNANLYDEVRRSLIRDADFNERSAKMEVAAAGMAADSAVLAAYVSVAIAVLMALAAMVFSWLRVTRPIQEMTSAMKTLAGGDATAEIPGTERDDEIGSMASAVQVFKENLLRTRALEDETAQARLAAEEQRKAGMRQMASSFESAVGRIIGLVSSSATELQATAQTMTATASQTASQSSSVAAAAEEAASNVNTVAAAAEELGASVGEIGRQVGGSADLARSAVAEASQTSALVKELSSAATRIGDVVTLISGIAGQTNLLALNATIEAARAGEAGRGFAVVASEVKELASQTARATEEISSQITQIQGSTNQAVTAIGSISARIEEISGVATSIAAAVEEQGAATQEIVRNVAQAAAGTGEVTANIVGVAGAAEETGASASQVLGAASELSQQAEHLSAEVDRFLATVRAA</sequence>
<dbReference type="GO" id="GO:0016020">
    <property type="term" value="C:membrane"/>
    <property type="evidence" value="ECO:0007669"/>
    <property type="project" value="InterPro"/>
</dbReference>
<evidence type="ECO:0000256" key="5">
    <source>
        <dbReference type="SAM" id="SignalP"/>
    </source>
</evidence>
<dbReference type="PANTHER" id="PTHR32089">
    <property type="entry name" value="METHYL-ACCEPTING CHEMOTAXIS PROTEIN MCPB"/>
    <property type="match status" value="1"/>
</dbReference>
<protein>
    <submittedName>
        <fullName evidence="8">Methyl-accepting chemotaxis protein</fullName>
    </submittedName>
</protein>
<dbReference type="GO" id="GO:0004888">
    <property type="term" value="F:transmembrane signaling receptor activity"/>
    <property type="evidence" value="ECO:0007669"/>
    <property type="project" value="InterPro"/>
</dbReference>
<comment type="similarity">
    <text evidence="2">Belongs to the methyl-accepting chemotaxis (MCP) protein family.</text>
</comment>
<dbReference type="InterPro" id="IPR003660">
    <property type="entry name" value="HAMP_dom"/>
</dbReference>
<dbReference type="Proteomes" id="UP000321750">
    <property type="component" value="Unassembled WGS sequence"/>
</dbReference>
<evidence type="ECO:0000256" key="1">
    <source>
        <dbReference type="ARBA" id="ARBA00023224"/>
    </source>
</evidence>
<keyword evidence="5" id="KW-0732">Signal</keyword>
<dbReference type="PRINTS" id="PR00260">
    <property type="entry name" value="CHEMTRNSDUCR"/>
</dbReference>
<dbReference type="GO" id="GO:0007165">
    <property type="term" value="P:signal transduction"/>
    <property type="evidence" value="ECO:0007669"/>
    <property type="project" value="UniProtKB-KW"/>
</dbReference>
<dbReference type="CDD" id="cd06225">
    <property type="entry name" value="HAMP"/>
    <property type="match status" value="1"/>
</dbReference>
<keyword evidence="4" id="KW-1133">Transmembrane helix</keyword>
<keyword evidence="1 3" id="KW-0807">Transducer</keyword>
<evidence type="ECO:0000256" key="2">
    <source>
        <dbReference type="ARBA" id="ARBA00029447"/>
    </source>
</evidence>
<dbReference type="InterPro" id="IPR004090">
    <property type="entry name" value="Chemotax_Me-accpt_rcpt"/>
</dbReference>
<evidence type="ECO:0000256" key="4">
    <source>
        <dbReference type="SAM" id="Phobius"/>
    </source>
</evidence>
<feature type="chain" id="PRO_5021984201" evidence="5">
    <location>
        <begin position="24"/>
        <end position="563"/>
    </location>
</feature>